<dbReference type="KEGG" id="hut:Huta_1336"/>
<dbReference type="GO" id="GO:0032259">
    <property type="term" value="P:methylation"/>
    <property type="evidence" value="ECO:0007669"/>
    <property type="project" value="UniProtKB-KW"/>
</dbReference>
<dbReference type="HOGENOM" id="CLU_1168543_0_0_2"/>
<dbReference type="CDD" id="cd02440">
    <property type="entry name" value="AdoMet_MTases"/>
    <property type="match status" value="1"/>
</dbReference>
<organism evidence="2 3">
    <name type="scientific">Halorhabdus utahensis (strain DSM 12940 / JCM 11049 / AX-2)</name>
    <dbReference type="NCBI Taxonomy" id="519442"/>
    <lineage>
        <taxon>Archaea</taxon>
        <taxon>Methanobacteriati</taxon>
        <taxon>Methanobacteriota</taxon>
        <taxon>Stenosarchaea group</taxon>
        <taxon>Halobacteria</taxon>
        <taxon>Halobacteriales</taxon>
        <taxon>Haloarculaceae</taxon>
        <taxon>Halorhabdus</taxon>
    </lineage>
</organism>
<dbReference type="AlphaFoldDB" id="C7NNB2"/>
<evidence type="ECO:0000313" key="3">
    <source>
        <dbReference type="Proteomes" id="UP000002071"/>
    </source>
</evidence>
<accession>C7NNB2</accession>
<feature type="domain" description="Methyltransferase" evidence="1">
    <location>
        <begin position="22"/>
        <end position="116"/>
    </location>
</feature>
<dbReference type="Proteomes" id="UP000002071">
    <property type="component" value="Chromosome"/>
</dbReference>
<keyword evidence="2" id="KW-0808">Transferase</keyword>
<dbReference type="STRING" id="519442.Huta_1336"/>
<protein>
    <submittedName>
        <fullName evidence="2">Methyltransferase type 11</fullName>
    </submittedName>
</protein>
<dbReference type="InterPro" id="IPR041698">
    <property type="entry name" value="Methyltransf_25"/>
</dbReference>
<dbReference type="RefSeq" id="WP_015789086.1">
    <property type="nucleotide sequence ID" value="NC_013158.1"/>
</dbReference>
<gene>
    <name evidence="2" type="ordered locus">Huta_1336</name>
</gene>
<dbReference type="EMBL" id="CP001687">
    <property type="protein sequence ID" value="ACV11512.1"/>
    <property type="molecule type" value="Genomic_DNA"/>
</dbReference>
<dbReference type="GeneID" id="8383613"/>
<dbReference type="eggNOG" id="arCOG01790">
    <property type="taxonomic scope" value="Archaea"/>
</dbReference>
<proteinExistence type="predicted"/>
<dbReference type="GO" id="GO:0008168">
    <property type="term" value="F:methyltransferase activity"/>
    <property type="evidence" value="ECO:0007669"/>
    <property type="project" value="UniProtKB-KW"/>
</dbReference>
<keyword evidence="2" id="KW-0489">Methyltransferase</keyword>
<dbReference type="OrthoDB" id="269311at2157"/>
<reference evidence="2 3" key="1">
    <citation type="journal article" date="2009" name="Stand. Genomic Sci.">
        <title>Complete genome sequence of Halorhabdus utahensis type strain (AX-2).</title>
        <authorList>
            <person name="Anderson I."/>
            <person name="Tindall B.J."/>
            <person name="Pomrenke H."/>
            <person name="Goker M."/>
            <person name="Lapidus A."/>
            <person name="Nolan M."/>
            <person name="Copeland A."/>
            <person name="Glavina Del Rio T."/>
            <person name="Chen F."/>
            <person name="Tice H."/>
            <person name="Cheng J.F."/>
            <person name="Lucas S."/>
            <person name="Chertkov O."/>
            <person name="Bruce D."/>
            <person name="Brettin T."/>
            <person name="Detter J.C."/>
            <person name="Han C."/>
            <person name="Goodwin L."/>
            <person name="Land M."/>
            <person name="Hauser L."/>
            <person name="Chang Y.J."/>
            <person name="Jeffries C.D."/>
            <person name="Pitluck S."/>
            <person name="Pati A."/>
            <person name="Mavromatis K."/>
            <person name="Ivanova N."/>
            <person name="Ovchinnikova G."/>
            <person name="Chen A."/>
            <person name="Palaniappan K."/>
            <person name="Chain P."/>
            <person name="Rohde M."/>
            <person name="Bristow J."/>
            <person name="Eisen J.A."/>
            <person name="Markowitz V."/>
            <person name="Hugenholtz P."/>
            <person name="Kyrpides N.C."/>
            <person name="Klenk H.P."/>
        </authorList>
    </citation>
    <scope>NUCLEOTIDE SEQUENCE [LARGE SCALE GENOMIC DNA]</scope>
    <source>
        <strain evidence="3">DSM 12940 / JCM 11049 / AX-2</strain>
    </source>
</reference>
<dbReference type="SUPFAM" id="SSF53335">
    <property type="entry name" value="S-adenosyl-L-methionine-dependent methyltransferases"/>
    <property type="match status" value="1"/>
</dbReference>
<dbReference type="Gene3D" id="3.40.50.150">
    <property type="entry name" value="Vaccinia Virus protein VP39"/>
    <property type="match status" value="1"/>
</dbReference>
<evidence type="ECO:0000259" key="1">
    <source>
        <dbReference type="Pfam" id="PF13649"/>
    </source>
</evidence>
<sequence>MEVPETVTAALADRPVDGAHCLEAGAGAGNATAGLIDAGAAQVVAVTNEREHAETVRERVGQEYPDRVRVLEADLREIPLPDDSVEIITAHALCNVVPPAALDAIAAEVTRVAAPGAHLIVDDYAPLPGETAMRDLFAVENAAAELAVGRSALTFYPARVLRGIFESYGWTHDRTETVLDPVPWSESHVAAHADIAKEFADDAATAGNLLAERAEGLATKIGSESTGEMYSLAMRLPGSSAVG</sequence>
<dbReference type="Pfam" id="PF13649">
    <property type="entry name" value="Methyltransf_25"/>
    <property type="match status" value="1"/>
</dbReference>
<keyword evidence="3" id="KW-1185">Reference proteome</keyword>
<dbReference type="InterPro" id="IPR029063">
    <property type="entry name" value="SAM-dependent_MTases_sf"/>
</dbReference>
<name>C7NNB2_HALUD</name>
<evidence type="ECO:0000313" key="2">
    <source>
        <dbReference type="EMBL" id="ACV11512.1"/>
    </source>
</evidence>